<evidence type="ECO:0008006" key="4">
    <source>
        <dbReference type="Google" id="ProtNLM"/>
    </source>
</evidence>
<dbReference type="RefSeq" id="WP_169349826.1">
    <property type="nucleotide sequence ID" value="NZ_JABBJJ010000257.1"/>
</dbReference>
<accession>A0A848LSX9</accession>
<dbReference type="AlphaFoldDB" id="A0A848LSX9"/>
<feature type="non-terminal residue" evidence="2">
    <location>
        <position position="1"/>
    </location>
</feature>
<keyword evidence="1" id="KW-0812">Transmembrane</keyword>
<evidence type="ECO:0000313" key="2">
    <source>
        <dbReference type="EMBL" id="NMO20613.1"/>
    </source>
</evidence>
<dbReference type="EMBL" id="JABBJJ010000257">
    <property type="protein sequence ID" value="NMO20613.1"/>
    <property type="molecule type" value="Genomic_DNA"/>
</dbReference>
<keyword evidence="1" id="KW-1133">Transmembrane helix</keyword>
<reference evidence="2 3" key="1">
    <citation type="submission" date="2020-04" db="EMBL/GenBank/DDBJ databases">
        <title>Draft genome of Pyxidicoccus fallax type strain.</title>
        <authorList>
            <person name="Whitworth D.E."/>
        </authorList>
    </citation>
    <scope>NUCLEOTIDE SEQUENCE [LARGE SCALE GENOMIC DNA]</scope>
    <source>
        <strain evidence="2 3">DSM 14698</strain>
    </source>
</reference>
<sequence length="70" mass="6730">VLAGAGIAAGLVLGLAAGRVLSGLVFGVGTSDPLTLLGASGVLAVVALLASLVPAWRAARVDPGRVLREG</sequence>
<protein>
    <recommendedName>
        <fullName evidence="4">ABC transporter permease</fullName>
    </recommendedName>
</protein>
<organism evidence="2 3">
    <name type="scientific">Pyxidicoccus fallax</name>
    <dbReference type="NCBI Taxonomy" id="394095"/>
    <lineage>
        <taxon>Bacteria</taxon>
        <taxon>Pseudomonadati</taxon>
        <taxon>Myxococcota</taxon>
        <taxon>Myxococcia</taxon>
        <taxon>Myxococcales</taxon>
        <taxon>Cystobacterineae</taxon>
        <taxon>Myxococcaceae</taxon>
        <taxon>Pyxidicoccus</taxon>
    </lineage>
</organism>
<comment type="caution">
    <text evidence="2">The sequence shown here is derived from an EMBL/GenBank/DDBJ whole genome shotgun (WGS) entry which is preliminary data.</text>
</comment>
<gene>
    <name evidence="2" type="ORF">HG543_37990</name>
</gene>
<evidence type="ECO:0000313" key="3">
    <source>
        <dbReference type="Proteomes" id="UP000518300"/>
    </source>
</evidence>
<keyword evidence="1" id="KW-0472">Membrane</keyword>
<name>A0A848LSX9_9BACT</name>
<feature type="transmembrane region" description="Helical" evidence="1">
    <location>
        <begin position="34"/>
        <end position="56"/>
    </location>
</feature>
<keyword evidence="3" id="KW-1185">Reference proteome</keyword>
<proteinExistence type="predicted"/>
<evidence type="ECO:0000256" key="1">
    <source>
        <dbReference type="SAM" id="Phobius"/>
    </source>
</evidence>
<dbReference type="Proteomes" id="UP000518300">
    <property type="component" value="Unassembled WGS sequence"/>
</dbReference>